<dbReference type="Pfam" id="PF12146">
    <property type="entry name" value="Hydrolase_4"/>
    <property type="match status" value="1"/>
</dbReference>
<dbReference type="EMBL" id="JARJLM010000109">
    <property type="protein sequence ID" value="MDF3832552.1"/>
    <property type="molecule type" value="Genomic_DNA"/>
</dbReference>
<dbReference type="Gene3D" id="3.40.50.1820">
    <property type="entry name" value="alpha/beta hydrolase"/>
    <property type="match status" value="1"/>
</dbReference>
<keyword evidence="2" id="KW-0378">Hydrolase</keyword>
<evidence type="ECO:0000259" key="1">
    <source>
        <dbReference type="Pfam" id="PF12146"/>
    </source>
</evidence>
<feature type="domain" description="Serine aminopeptidase S33" evidence="1">
    <location>
        <begin position="34"/>
        <end position="278"/>
    </location>
</feature>
<reference evidence="2 3" key="1">
    <citation type="submission" date="2023-03" db="EMBL/GenBank/DDBJ databases">
        <title>Draft assemblies of triclosan tolerant bacteria isolated from returned activated sludge.</title>
        <authorList>
            <person name="Van Hamelsveld S."/>
        </authorList>
    </citation>
    <scope>NUCLEOTIDE SEQUENCE [LARGE SCALE GENOMIC DNA]</scope>
    <source>
        <strain evidence="2 3">GW210010_S58</strain>
    </source>
</reference>
<evidence type="ECO:0000313" key="3">
    <source>
        <dbReference type="Proteomes" id="UP001216674"/>
    </source>
</evidence>
<dbReference type="InterPro" id="IPR022742">
    <property type="entry name" value="Hydrolase_4"/>
</dbReference>
<keyword evidence="3" id="KW-1185">Reference proteome</keyword>
<dbReference type="GO" id="GO:0016787">
    <property type="term" value="F:hydrolase activity"/>
    <property type="evidence" value="ECO:0007669"/>
    <property type="project" value="UniProtKB-KW"/>
</dbReference>
<protein>
    <submittedName>
        <fullName evidence="2">Alpha/beta fold hydrolase</fullName>
    </submittedName>
</protein>
<dbReference type="Proteomes" id="UP001216674">
    <property type="component" value="Unassembled WGS sequence"/>
</dbReference>
<name>A0ABT6AIW2_9BURK</name>
<dbReference type="SUPFAM" id="SSF53474">
    <property type="entry name" value="alpha/beta-Hydrolases"/>
    <property type="match status" value="1"/>
</dbReference>
<sequence length="297" mass="32232">MQTSQTSQAKETHFHLDTQDGHRIEAHRWQGGAPPRAVVQIAHGMGEHSLRYRALAEVLVAAGYVVYANEHRGHGADAAASGTLGDFGPRGFAALVDDMAVLSRYVLEQHDGLPLILFGHSMGSFAAQCYLVEHSGLLAGVSLSGTTAVDLLAAAAQAGFKLEDLNATLPDSRTPFDWLSRDPAQVDAYIADPLCGFTVMPESRVSIFTECARLAQPETLTRIRPALPIYLFTGDHDPVNNRLAWFEPLCARYRAAGQTDVTSHVFGGARHETLNETNRAEVMAVLCAWIERVVSGR</sequence>
<gene>
    <name evidence="2" type="ORF">P3W85_06270</name>
</gene>
<proteinExistence type="predicted"/>
<comment type="caution">
    <text evidence="2">The sequence shown here is derived from an EMBL/GenBank/DDBJ whole genome shotgun (WGS) entry which is preliminary data.</text>
</comment>
<dbReference type="RefSeq" id="WP_276264141.1">
    <property type="nucleotide sequence ID" value="NZ_JARJLM010000109.1"/>
</dbReference>
<organism evidence="2 3">
    <name type="scientific">Cupriavidus basilensis</name>
    <dbReference type="NCBI Taxonomy" id="68895"/>
    <lineage>
        <taxon>Bacteria</taxon>
        <taxon>Pseudomonadati</taxon>
        <taxon>Pseudomonadota</taxon>
        <taxon>Betaproteobacteria</taxon>
        <taxon>Burkholderiales</taxon>
        <taxon>Burkholderiaceae</taxon>
        <taxon>Cupriavidus</taxon>
    </lineage>
</organism>
<dbReference type="PANTHER" id="PTHR11614">
    <property type="entry name" value="PHOSPHOLIPASE-RELATED"/>
    <property type="match status" value="1"/>
</dbReference>
<evidence type="ECO:0000313" key="2">
    <source>
        <dbReference type="EMBL" id="MDF3832552.1"/>
    </source>
</evidence>
<dbReference type="InterPro" id="IPR029058">
    <property type="entry name" value="AB_hydrolase_fold"/>
</dbReference>
<accession>A0ABT6AIW2</accession>
<dbReference type="InterPro" id="IPR051044">
    <property type="entry name" value="MAG_DAG_Lipase"/>
</dbReference>